<dbReference type="CDD" id="cd11041">
    <property type="entry name" value="CYP503A1-like"/>
    <property type="match status" value="1"/>
</dbReference>
<dbReference type="VEuPathDB" id="FungiDB:P170DRAFT_479947"/>
<gene>
    <name evidence="8" type="ORF">P170DRAFT_479947</name>
</gene>
<dbReference type="STRING" id="1392250.A0A2I2FU54"/>
<dbReference type="GO" id="GO:0019748">
    <property type="term" value="P:secondary metabolic process"/>
    <property type="evidence" value="ECO:0007669"/>
    <property type="project" value="UniProtKB-ARBA"/>
</dbReference>
<sequence length="397" mass="45544">MHGLLPGFAAFTTKYMPVNKTFNSFVLKELTSAIEKSAGILSSEAHNHLQQIWTHNTEWHEVLLKDTILTLHSGMSSRILVGKDLSHDQSWTELVKRNAVNSFQAGDTMYNWPKIFRYLVHWFLAPCRTLRRDMREVQQRVNVVIQQRRESQAAQKLQGKSSEYFDSIQWMEEAAGGHDYDPALVQLTLSMVSEHTMTDLLTQTMLNLTKHPNLVQDLRKEIIAAMKDEQWGRRSLRKLILMDSMFKETQRLKPISRGTMRRKALTNVRLSDGLEVPKGTTFFVSSEHMQSNSTYPHAHTFDGYRFYNLRQEPGHENLHQIVNTSADEVGFGHGGYACPGRYFADAVEKISLFHILLKYDFRLAEGSSADPINYGTSLISDPTAKLVVKRRQEEITL</sequence>
<keyword evidence="7" id="KW-0503">Monooxygenase</keyword>
<dbReference type="EMBL" id="MSFO01000009">
    <property type="protein sequence ID" value="PLB44180.1"/>
    <property type="molecule type" value="Genomic_DNA"/>
</dbReference>
<evidence type="ECO:0000256" key="1">
    <source>
        <dbReference type="ARBA" id="ARBA00001971"/>
    </source>
</evidence>
<evidence type="ECO:0000256" key="5">
    <source>
        <dbReference type="ARBA" id="ARBA00023002"/>
    </source>
</evidence>
<comment type="cofactor">
    <cofactor evidence="1">
        <name>heme</name>
        <dbReference type="ChEBI" id="CHEBI:30413"/>
    </cofactor>
</comment>
<dbReference type="Gene3D" id="1.10.630.10">
    <property type="entry name" value="Cytochrome P450"/>
    <property type="match status" value="1"/>
</dbReference>
<dbReference type="GO" id="GO:0005506">
    <property type="term" value="F:iron ion binding"/>
    <property type="evidence" value="ECO:0007669"/>
    <property type="project" value="InterPro"/>
</dbReference>
<evidence type="ECO:0000256" key="7">
    <source>
        <dbReference type="ARBA" id="ARBA00023033"/>
    </source>
</evidence>
<proteinExistence type="inferred from homology"/>
<dbReference type="RefSeq" id="XP_024699482.1">
    <property type="nucleotide sequence ID" value="XM_024853743.1"/>
</dbReference>
<name>A0A2I2FU54_9EURO</name>
<dbReference type="PANTHER" id="PTHR46206">
    <property type="entry name" value="CYTOCHROME P450"/>
    <property type="match status" value="1"/>
</dbReference>
<accession>A0A2I2FU54</accession>
<comment type="similarity">
    <text evidence="2">Belongs to the cytochrome P450 family.</text>
</comment>
<dbReference type="InterPro" id="IPR001128">
    <property type="entry name" value="Cyt_P450"/>
</dbReference>
<dbReference type="Pfam" id="PF00067">
    <property type="entry name" value="p450"/>
    <property type="match status" value="1"/>
</dbReference>
<keyword evidence="9" id="KW-1185">Reference proteome</keyword>
<evidence type="ECO:0000256" key="4">
    <source>
        <dbReference type="ARBA" id="ARBA00022723"/>
    </source>
</evidence>
<keyword evidence="3" id="KW-0349">Heme</keyword>
<evidence type="ECO:0000313" key="9">
    <source>
        <dbReference type="Proteomes" id="UP000234275"/>
    </source>
</evidence>
<evidence type="ECO:0000256" key="2">
    <source>
        <dbReference type="ARBA" id="ARBA00010617"/>
    </source>
</evidence>
<reference evidence="8 9" key="1">
    <citation type="submission" date="2016-12" db="EMBL/GenBank/DDBJ databases">
        <title>The genomes of Aspergillus section Nigri reveals drivers in fungal speciation.</title>
        <authorList>
            <consortium name="DOE Joint Genome Institute"/>
            <person name="Vesth T.C."/>
            <person name="Nybo J."/>
            <person name="Theobald S."/>
            <person name="Brandl J."/>
            <person name="Frisvad J.C."/>
            <person name="Nielsen K.F."/>
            <person name="Lyhne E.K."/>
            <person name="Kogle M.E."/>
            <person name="Kuo A."/>
            <person name="Riley R."/>
            <person name="Clum A."/>
            <person name="Nolan M."/>
            <person name="Lipzen A."/>
            <person name="Salamov A."/>
            <person name="Henrissat B."/>
            <person name="Wiebenga A."/>
            <person name="De Vries R.P."/>
            <person name="Grigoriev I.V."/>
            <person name="Mortensen U.H."/>
            <person name="Andersen M.R."/>
            <person name="Baker S.E."/>
        </authorList>
    </citation>
    <scope>NUCLEOTIDE SEQUENCE [LARGE SCALE GENOMIC DNA]</scope>
    <source>
        <strain evidence="8 9">IBT 23096</strain>
    </source>
</reference>
<protein>
    <submittedName>
        <fullName evidence="8">Cytochrome P450</fullName>
    </submittedName>
</protein>
<dbReference type="GO" id="GO:0020037">
    <property type="term" value="F:heme binding"/>
    <property type="evidence" value="ECO:0007669"/>
    <property type="project" value="InterPro"/>
</dbReference>
<dbReference type="Proteomes" id="UP000234275">
    <property type="component" value="Unassembled WGS sequence"/>
</dbReference>
<dbReference type="InterPro" id="IPR036396">
    <property type="entry name" value="Cyt_P450_sf"/>
</dbReference>
<organism evidence="8 9">
    <name type="scientific">Aspergillus steynii IBT 23096</name>
    <dbReference type="NCBI Taxonomy" id="1392250"/>
    <lineage>
        <taxon>Eukaryota</taxon>
        <taxon>Fungi</taxon>
        <taxon>Dikarya</taxon>
        <taxon>Ascomycota</taxon>
        <taxon>Pezizomycotina</taxon>
        <taxon>Eurotiomycetes</taxon>
        <taxon>Eurotiomycetidae</taxon>
        <taxon>Eurotiales</taxon>
        <taxon>Aspergillaceae</taxon>
        <taxon>Aspergillus</taxon>
        <taxon>Aspergillus subgen. Circumdati</taxon>
    </lineage>
</organism>
<dbReference type="OrthoDB" id="1844152at2759"/>
<dbReference type="SUPFAM" id="SSF48264">
    <property type="entry name" value="Cytochrome P450"/>
    <property type="match status" value="1"/>
</dbReference>
<comment type="caution">
    <text evidence="8">The sequence shown here is derived from an EMBL/GenBank/DDBJ whole genome shotgun (WGS) entry which is preliminary data.</text>
</comment>
<evidence type="ECO:0000256" key="3">
    <source>
        <dbReference type="ARBA" id="ARBA00022617"/>
    </source>
</evidence>
<keyword evidence="6" id="KW-0408">Iron</keyword>
<dbReference type="GeneID" id="36561441"/>
<evidence type="ECO:0000313" key="8">
    <source>
        <dbReference type="EMBL" id="PLB44180.1"/>
    </source>
</evidence>
<dbReference type="GO" id="GO:0016705">
    <property type="term" value="F:oxidoreductase activity, acting on paired donors, with incorporation or reduction of molecular oxygen"/>
    <property type="evidence" value="ECO:0007669"/>
    <property type="project" value="InterPro"/>
</dbReference>
<dbReference type="PANTHER" id="PTHR46206:SF2">
    <property type="entry name" value="CYTOCHROME P450 MONOOXYGENASE AUSG-RELATED"/>
    <property type="match status" value="1"/>
</dbReference>
<keyword evidence="5" id="KW-0560">Oxidoreductase</keyword>
<evidence type="ECO:0000256" key="6">
    <source>
        <dbReference type="ARBA" id="ARBA00023004"/>
    </source>
</evidence>
<dbReference type="GO" id="GO:0004497">
    <property type="term" value="F:monooxygenase activity"/>
    <property type="evidence" value="ECO:0007669"/>
    <property type="project" value="UniProtKB-KW"/>
</dbReference>
<dbReference type="AlphaFoldDB" id="A0A2I2FU54"/>
<keyword evidence="4" id="KW-0479">Metal-binding</keyword>